<keyword evidence="10" id="KW-0325">Glycoprotein</keyword>
<dbReference type="CDD" id="cd00028">
    <property type="entry name" value="B_lectin"/>
    <property type="match status" value="1"/>
</dbReference>
<dbReference type="SMART" id="SM00108">
    <property type="entry name" value="B_lectin"/>
    <property type="match status" value="1"/>
</dbReference>
<sequence>MEKVISDSVLLASEILLLSYPEFIISQSGVFRLGFFSFANSSNRYVGILYNQIPVQTVVWVANRNKPLKDSSRILNISDYGNLVVSNGKAEVVWSSHVNNTAPNATTAQLLDSGNLVLSNGEDGPSSLWESFEDPSNVFLETMKISNDVKKGRKVEIKSWKSPDDPSDGNFSLGIEPFNIPEVVLSNNNKLYFRTGPWNGNIFIGVIMKTVYIDGFYIVVDNQQQTYYITYEFSDNSRLRYYELDSQGKFVKREWDAGKGDWINRYSTSQIESSVYGQCGALGICDLTKQPICSCLKGFKPRNIEEWSRGNWSRGCFRTTLLQCQRDKNNGSEAGQGDDDGFLKLKTMKVPVFPNRSSINNGECKDQCMKNCSCVAYAMHLIDMQKFSTHGVDLYFRLPSSELDKGKSNKVIVIAAIIVSTVTITIMILFLWCWLKEECISNLAICISERKQKHKQKQIKLQLNKGNAMTKFSTENVGEYSIRVKLQQLRLFNFEELAIATGNFDHAKKLGQGGFVPVYRGILRLEEFMNEVEVISKIQHRNLVKLLGCCVEAEEKMPVYEYMPNKSLDTFVFGISRGLLYLHKDSRLKVIHRDLKASNVLLDQELNPKIADFGMARIFGGDENQANTKRVVGTYGYMSPEYAIQGQFSEKSDVFSFGVLLLEIVSGRKNTSLFNNQDYFSLLGYVWKLWNEGNIWSLVDKVVLEPKSNLKNEKEIRRCIHIGLLCVQEYATDRPTMSTVVSMLNSEISNFNTPKQPAFTQTPLITHDVQNRASVNGVTLTDFDGK</sequence>
<dbReference type="PANTHER" id="PTHR27002">
    <property type="entry name" value="RECEPTOR-LIKE SERINE/THREONINE-PROTEIN KINASE SD1-8"/>
    <property type="match status" value="1"/>
</dbReference>
<evidence type="ECO:0000256" key="10">
    <source>
        <dbReference type="ARBA" id="ARBA00023180"/>
    </source>
</evidence>
<gene>
    <name evidence="17" type="ORF">ES332_A01G044200v1</name>
</gene>
<keyword evidence="2" id="KW-1003">Cell membrane</keyword>
<keyword evidence="3 13" id="KW-0723">Serine/threonine-protein kinase</keyword>
<dbReference type="PROSITE" id="PS00108">
    <property type="entry name" value="PROTEIN_KINASE_ST"/>
    <property type="match status" value="1"/>
</dbReference>
<evidence type="ECO:0000256" key="2">
    <source>
        <dbReference type="ARBA" id="ARBA00022475"/>
    </source>
</evidence>
<keyword evidence="5" id="KW-0732">Signal</keyword>
<evidence type="ECO:0000256" key="13">
    <source>
        <dbReference type="PIRNR" id="PIRNR000641"/>
    </source>
</evidence>
<keyword evidence="6 13" id="KW-0547">Nucleotide-binding</keyword>
<evidence type="ECO:0000313" key="18">
    <source>
        <dbReference type="Proteomes" id="UP000322667"/>
    </source>
</evidence>
<dbReference type="GO" id="GO:0005886">
    <property type="term" value="C:plasma membrane"/>
    <property type="evidence" value="ECO:0007669"/>
    <property type="project" value="UniProtKB-SubCell"/>
</dbReference>
<dbReference type="GO" id="GO:0048544">
    <property type="term" value="P:recognition of pollen"/>
    <property type="evidence" value="ECO:0007669"/>
    <property type="project" value="InterPro"/>
</dbReference>
<evidence type="ECO:0000256" key="12">
    <source>
        <dbReference type="ARBA" id="ARBA00048679"/>
    </source>
</evidence>
<dbReference type="Gene3D" id="2.90.10.10">
    <property type="entry name" value="Bulb-type lectin domain"/>
    <property type="match status" value="1"/>
</dbReference>
<reference evidence="17 18" key="1">
    <citation type="submission" date="2019-07" db="EMBL/GenBank/DDBJ databases">
        <title>WGS assembly of Gossypium tomentosum.</title>
        <authorList>
            <person name="Chen Z.J."/>
            <person name="Sreedasyam A."/>
            <person name="Ando A."/>
            <person name="Song Q."/>
            <person name="De L."/>
            <person name="Hulse-Kemp A."/>
            <person name="Ding M."/>
            <person name="Ye W."/>
            <person name="Kirkbride R."/>
            <person name="Jenkins J."/>
            <person name="Plott C."/>
            <person name="Lovell J."/>
            <person name="Lin Y.-M."/>
            <person name="Vaughn R."/>
            <person name="Liu B."/>
            <person name="Li W."/>
            <person name="Simpson S."/>
            <person name="Scheffler B."/>
            <person name="Saski C."/>
            <person name="Grover C."/>
            <person name="Hu G."/>
            <person name="Conover J."/>
            <person name="Carlson J."/>
            <person name="Shu S."/>
            <person name="Boston L."/>
            <person name="Williams M."/>
            <person name="Peterson D."/>
            <person name="Mcgee K."/>
            <person name="Jones D."/>
            <person name="Wendel J."/>
            <person name="Stelly D."/>
            <person name="Grimwood J."/>
            <person name="Schmutz J."/>
        </authorList>
    </citation>
    <scope>NUCLEOTIDE SEQUENCE [LARGE SCALE GENOMIC DNA]</scope>
    <source>
        <strain evidence="17">7179.01</strain>
    </source>
</reference>
<keyword evidence="14" id="KW-0472">Membrane</keyword>
<keyword evidence="4 13" id="KW-0808">Transferase</keyword>
<dbReference type="SMART" id="SM00220">
    <property type="entry name" value="S_TKc"/>
    <property type="match status" value="1"/>
</dbReference>
<evidence type="ECO:0000256" key="9">
    <source>
        <dbReference type="ARBA" id="ARBA00023157"/>
    </source>
</evidence>
<evidence type="ECO:0000256" key="8">
    <source>
        <dbReference type="ARBA" id="ARBA00022840"/>
    </source>
</evidence>
<dbReference type="Gene3D" id="3.30.200.20">
    <property type="entry name" value="Phosphorylase Kinase, domain 1"/>
    <property type="match status" value="2"/>
</dbReference>
<dbReference type="Pfam" id="PF01453">
    <property type="entry name" value="B_lectin"/>
    <property type="match status" value="1"/>
</dbReference>
<evidence type="ECO:0000313" key="17">
    <source>
        <dbReference type="EMBL" id="TYI41702.1"/>
    </source>
</evidence>
<organism evidence="17 18">
    <name type="scientific">Gossypium tomentosum</name>
    <name type="common">Hawaiian cotton</name>
    <name type="synonym">Gossypium sandvicense</name>
    <dbReference type="NCBI Taxonomy" id="34277"/>
    <lineage>
        <taxon>Eukaryota</taxon>
        <taxon>Viridiplantae</taxon>
        <taxon>Streptophyta</taxon>
        <taxon>Embryophyta</taxon>
        <taxon>Tracheophyta</taxon>
        <taxon>Spermatophyta</taxon>
        <taxon>Magnoliopsida</taxon>
        <taxon>eudicotyledons</taxon>
        <taxon>Gunneridae</taxon>
        <taxon>Pentapetalae</taxon>
        <taxon>rosids</taxon>
        <taxon>malvids</taxon>
        <taxon>Malvales</taxon>
        <taxon>Malvaceae</taxon>
        <taxon>Malvoideae</taxon>
        <taxon>Gossypium</taxon>
    </lineage>
</organism>
<accession>A0A5D2RMT7</accession>
<keyword evidence="18" id="KW-1185">Reference proteome</keyword>
<feature type="domain" description="Protein kinase" evidence="15">
    <location>
        <begin position="504"/>
        <end position="759"/>
    </location>
</feature>
<dbReference type="SUPFAM" id="SSF51110">
    <property type="entry name" value="alpha-D-mannose-specific plant lectins"/>
    <property type="match status" value="1"/>
</dbReference>
<dbReference type="InterPro" id="IPR001245">
    <property type="entry name" value="Ser-Thr/Tyr_kinase_cat_dom"/>
</dbReference>
<dbReference type="PROSITE" id="PS50011">
    <property type="entry name" value="PROTEIN_KINASE_DOM"/>
    <property type="match status" value="1"/>
</dbReference>
<keyword evidence="14" id="KW-1133">Transmembrane helix</keyword>
<evidence type="ECO:0000256" key="6">
    <source>
        <dbReference type="ARBA" id="ARBA00022741"/>
    </source>
</evidence>
<evidence type="ECO:0000256" key="7">
    <source>
        <dbReference type="ARBA" id="ARBA00022777"/>
    </source>
</evidence>
<dbReference type="GO" id="GO:0004674">
    <property type="term" value="F:protein serine/threonine kinase activity"/>
    <property type="evidence" value="ECO:0007669"/>
    <property type="project" value="UniProtKB-KW"/>
</dbReference>
<name>A0A5D2RMT7_GOSTO</name>
<evidence type="ECO:0000256" key="11">
    <source>
        <dbReference type="ARBA" id="ARBA00047899"/>
    </source>
</evidence>
<evidence type="ECO:0000256" key="4">
    <source>
        <dbReference type="ARBA" id="ARBA00022679"/>
    </source>
</evidence>
<keyword evidence="7 13" id="KW-0418">Kinase</keyword>
<dbReference type="Pfam" id="PF00954">
    <property type="entry name" value="S_locus_glycop"/>
    <property type="match status" value="1"/>
</dbReference>
<feature type="transmembrane region" description="Helical" evidence="14">
    <location>
        <begin position="411"/>
        <end position="432"/>
    </location>
</feature>
<comment type="catalytic activity">
    <reaction evidence="12 13">
        <text>L-seryl-[protein] + ATP = O-phospho-L-seryl-[protein] + ADP + H(+)</text>
        <dbReference type="Rhea" id="RHEA:17989"/>
        <dbReference type="Rhea" id="RHEA-COMP:9863"/>
        <dbReference type="Rhea" id="RHEA-COMP:11604"/>
        <dbReference type="ChEBI" id="CHEBI:15378"/>
        <dbReference type="ChEBI" id="CHEBI:29999"/>
        <dbReference type="ChEBI" id="CHEBI:30616"/>
        <dbReference type="ChEBI" id="CHEBI:83421"/>
        <dbReference type="ChEBI" id="CHEBI:456216"/>
        <dbReference type="EC" id="2.7.11.1"/>
    </reaction>
</comment>
<feature type="domain" description="Bulb-type lectin" evidence="16">
    <location>
        <begin position="9"/>
        <end position="131"/>
    </location>
</feature>
<dbReference type="PANTHER" id="PTHR27002:SF1113">
    <property type="entry name" value="G-TYPE LECTIN S-RECEPTOR-LIKE SERINE_THREONINE-PROTEIN KINASE SD1-13"/>
    <property type="match status" value="1"/>
</dbReference>
<dbReference type="EMBL" id="CM017610">
    <property type="protein sequence ID" value="TYI41702.1"/>
    <property type="molecule type" value="Genomic_DNA"/>
</dbReference>
<dbReference type="InterPro" id="IPR008271">
    <property type="entry name" value="Ser/Thr_kinase_AS"/>
</dbReference>
<dbReference type="SUPFAM" id="SSF56112">
    <property type="entry name" value="Protein kinase-like (PK-like)"/>
    <property type="match status" value="1"/>
</dbReference>
<proteinExistence type="inferred from homology"/>
<evidence type="ECO:0000256" key="3">
    <source>
        <dbReference type="ARBA" id="ARBA00022527"/>
    </source>
</evidence>
<dbReference type="InterPro" id="IPR000858">
    <property type="entry name" value="S_locus_glycoprot_dom"/>
</dbReference>
<dbReference type="InterPro" id="IPR000719">
    <property type="entry name" value="Prot_kinase_dom"/>
</dbReference>
<dbReference type="PIRSF" id="PIRSF000641">
    <property type="entry name" value="SRK"/>
    <property type="match status" value="1"/>
</dbReference>
<dbReference type="Proteomes" id="UP000322667">
    <property type="component" value="Chromosome A01"/>
</dbReference>
<keyword evidence="14" id="KW-0812">Transmembrane</keyword>
<dbReference type="GO" id="GO:0005524">
    <property type="term" value="F:ATP binding"/>
    <property type="evidence" value="ECO:0007669"/>
    <property type="project" value="UniProtKB-KW"/>
</dbReference>
<dbReference type="FunFam" id="2.90.10.10:FF:000001">
    <property type="entry name" value="G-type lectin S-receptor-like serine/threonine-protein kinase"/>
    <property type="match status" value="1"/>
</dbReference>
<dbReference type="PROSITE" id="PS50927">
    <property type="entry name" value="BULB_LECTIN"/>
    <property type="match status" value="1"/>
</dbReference>
<dbReference type="GO" id="GO:0106310">
    <property type="term" value="F:protein serine kinase activity"/>
    <property type="evidence" value="ECO:0007669"/>
    <property type="project" value="RHEA"/>
</dbReference>
<evidence type="ECO:0000256" key="1">
    <source>
        <dbReference type="ARBA" id="ARBA00004251"/>
    </source>
</evidence>
<dbReference type="InterPro" id="IPR024171">
    <property type="entry name" value="SRK-like_kinase"/>
</dbReference>
<comment type="similarity">
    <text evidence="13">Belongs to the protein kinase superfamily. Ser/Thr protein kinase family.</text>
</comment>
<comment type="subcellular location">
    <subcellularLocation>
        <location evidence="1">Cell membrane</location>
        <topology evidence="1">Single-pass type I membrane protein</topology>
    </subcellularLocation>
</comment>
<evidence type="ECO:0000256" key="14">
    <source>
        <dbReference type="SAM" id="Phobius"/>
    </source>
</evidence>
<dbReference type="InterPro" id="IPR011009">
    <property type="entry name" value="Kinase-like_dom_sf"/>
</dbReference>
<evidence type="ECO:0000256" key="5">
    <source>
        <dbReference type="ARBA" id="ARBA00022729"/>
    </source>
</evidence>
<keyword evidence="9" id="KW-1015">Disulfide bond</keyword>
<dbReference type="Pfam" id="PF08276">
    <property type="entry name" value="PAN_2"/>
    <property type="match status" value="1"/>
</dbReference>
<protein>
    <recommendedName>
        <fullName evidence="13">Receptor-like serine/threonine-protein kinase</fullName>
        <ecNumber evidence="13">2.7.11.1</ecNumber>
    </recommendedName>
</protein>
<keyword evidence="8 13" id="KW-0067">ATP-binding</keyword>
<evidence type="ECO:0000259" key="16">
    <source>
        <dbReference type="PROSITE" id="PS50927"/>
    </source>
</evidence>
<dbReference type="EC" id="2.7.11.1" evidence="13"/>
<dbReference type="Pfam" id="PF07714">
    <property type="entry name" value="PK_Tyr_Ser-Thr"/>
    <property type="match status" value="1"/>
</dbReference>
<comment type="catalytic activity">
    <reaction evidence="11 13">
        <text>L-threonyl-[protein] + ATP = O-phospho-L-threonyl-[protein] + ADP + H(+)</text>
        <dbReference type="Rhea" id="RHEA:46608"/>
        <dbReference type="Rhea" id="RHEA-COMP:11060"/>
        <dbReference type="Rhea" id="RHEA-COMP:11605"/>
        <dbReference type="ChEBI" id="CHEBI:15378"/>
        <dbReference type="ChEBI" id="CHEBI:30013"/>
        <dbReference type="ChEBI" id="CHEBI:30616"/>
        <dbReference type="ChEBI" id="CHEBI:61977"/>
        <dbReference type="ChEBI" id="CHEBI:456216"/>
        <dbReference type="EC" id="2.7.11.1"/>
    </reaction>
</comment>
<dbReference type="FunFam" id="1.10.510.10:FF:000060">
    <property type="entry name" value="G-type lectin S-receptor-like serine/threonine-protein kinase"/>
    <property type="match status" value="1"/>
</dbReference>
<evidence type="ECO:0000259" key="15">
    <source>
        <dbReference type="PROSITE" id="PS50011"/>
    </source>
</evidence>
<dbReference type="AlphaFoldDB" id="A0A5D2RMT7"/>
<dbReference type="CDD" id="cd01098">
    <property type="entry name" value="PAN_AP_plant"/>
    <property type="match status" value="1"/>
</dbReference>
<dbReference type="InterPro" id="IPR036426">
    <property type="entry name" value="Bulb-type_lectin_dom_sf"/>
</dbReference>
<dbReference type="Gene3D" id="1.10.510.10">
    <property type="entry name" value="Transferase(Phosphotransferase) domain 1"/>
    <property type="match status" value="1"/>
</dbReference>
<dbReference type="InterPro" id="IPR003609">
    <property type="entry name" value="Pan_app"/>
</dbReference>
<dbReference type="InterPro" id="IPR001480">
    <property type="entry name" value="Bulb-type_lectin_dom"/>
</dbReference>